<protein>
    <submittedName>
        <fullName evidence="2">DUF1127 domain-containing protein</fullName>
    </submittedName>
</protein>
<proteinExistence type="predicted"/>
<comment type="caution">
    <text evidence="2">The sequence shown here is derived from an EMBL/GenBank/DDBJ whole genome shotgun (WGS) entry which is preliminary data.</text>
</comment>
<sequence length="80" mass="8952">MSTTYSPLNSAQATASTPRISGAFRSFWDAIQEWRKWERLRADLGSLSDRELMDIGISRGEVDYVASNRDTDPRGIRSAG</sequence>
<dbReference type="EMBL" id="JABWSX010000001">
    <property type="protein sequence ID" value="NVL08387.1"/>
    <property type="molecule type" value="Genomic_DNA"/>
</dbReference>
<dbReference type="AlphaFoldDB" id="A0A973WR97"/>
<accession>A0A973WR97</accession>
<evidence type="ECO:0000259" key="1">
    <source>
        <dbReference type="Pfam" id="PF06568"/>
    </source>
</evidence>
<name>A0A973WR97_9BRAD</name>
<evidence type="ECO:0000313" key="2">
    <source>
        <dbReference type="EMBL" id="NVL08387.1"/>
    </source>
</evidence>
<dbReference type="Pfam" id="PF06568">
    <property type="entry name" value="YjiS-like"/>
    <property type="match status" value="1"/>
</dbReference>
<organism evidence="2">
    <name type="scientific">Bradyrhizobium quebecense</name>
    <dbReference type="NCBI Taxonomy" id="2748629"/>
    <lineage>
        <taxon>Bacteria</taxon>
        <taxon>Pseudomonadati</taxon>
        <taxon>Pseudomonadota</taxon>
        <taxon>Alphaproteobacteria</taxon>
        <taxon>Hyphomicrobiales</taxon>
        <taxon>Nitrobacteraceae</taxon>
        <taxon>Bradyrhizobium</taxon>
    </lineage>
</organism>
<dbReference type="InterPro" id="IPR009506">
    <property type="entry name" value="YjiS-like"/>
</dbReference>
<reference evidence="2" key="1">
    <citation type="submission" date="2020-06" db="EMBL/GenBank/DDBJ databases">
        <title>Whole Genome Sequence of Bradyrhizobium sp. Strain 66S1MB.</title>
        <authorList>
            <person name="Bromfield E."/>
            <person name="Cloutier S."/>
        </authorList>
    </citation>
    <scope>NUCLEOTIDE SEQUENCE</scope>
    <source>
        <strain evidence="2">66S1MB</strain>
    </source>
</reference>
<feature type="domain" description="YjiS-like" evidence="1">
    <location>
        <begin position="27"/>
        <end position="62"/>
    </location>
</feature>
<gene>
    <name evidence="2" type="ORF">HU230_22040</name>
</gene>
<dbReference type="RefSeq" id="WP_176531906.1">
    <property type="nucleotide sequence ID" value="NZ_CP088022.1"/>
</dbReference>